<feature type="domain" description="HMG" evidence="2">
    <location>
        <begin position="83"/>
        <end position="176"/>
    </location>
</feature>
<keyword evidence="4" id="KW-1185">Reference proteome</keyword>
<feature type="compositionally biased region" description="Basic and acidic residues" evidence="1">
    <location>
        <begin position="454"/>
        <end position="469"/>
    </location>
</feature>
<dbReference type="Proteomes" id="UP001152795">
    <property type="component" value="Unassembled WGS sequence"/>
</dbReference>
<feature type="region of interest" description="Disordered" evidence="1">
    <location>
        <begin position="1"/>
        <end position="31"/>
    </location>
</feature>
<dbReference type="PANTHER" id="PTHR17609">
    <property type="entry name" value="HMG DOMAIN-CONTAINING PROTEIN 3"/>
    <property type="match status" value="1"/>
</dbReference>
<feature type="region of interest" description="Disordered" evidence="1">
    <location>
        <begin position="436"/>
        <end position="476"/>
    </location>
</feature>
<evidence type="ECO:0000313" key="4">
    <source>
        <dbReference type="Proteomes" id="UP001152795"/>
    </source>
</evidence>
<protein>
    <recommendedName>
        <fullName evidence="2">HMG domain-containing protein</fullName>
    </recommendedName>
</protein>
<dbReference type="AlphaFoldDB" id="A0A7D9J6W5"/>
<gene>
    <name evidence="3" type="ORF">PACLA_8A066149</name>
</gene>
<evidence type="ECO:0000256" key="1">
    <source>
        <dbReference type="SAM" id="MobiDB-lite"/>
    </source>
</evidence>
<proteinExistence type="predicted"/>
<evidence type="ECO:0000259" key="2">
    <source>
        <dbReference type="Pfam" id="PF18717"/>
    </source>
</evidence>
<organism evidence="3 4">
    <name type="scientific">Paramuricea clavata</name>
    <name type="common">Red gorgonian</name>
    <name type="synonym">Violescent sea-whip</name>
    <dbReference type="NCBI Taxonomy" id="317549"/>
    <lineage>
        <taxon>Eukaryota</taxon>
        <taxon>Metazoa</taxon>
        <taxon>Cnidaria</taxon>
        <taxon>Anthozoa</taxon>
        <taxon>Octocorallia</taxon>
        <taxon>Malacalcyonacea</taxon>
        <taxon>Plexauridae</taxon>
        <taxon>Paramuricea</taxon>
    </lineage>
</organism>
<accession>A0A7D9J6W5</accession>
<sequence length="586" mass="65828">MAGATVDNEVMSLTSEGESSAGPMPVGSTDDLSEEITKRSSTLNLAEMIKVLPYVLPHELLQAIAKRDALTFLGAANGWPTNFESDLENCQLCGSKLGDSRIHPGQSRANTCYLLTELNPFKEVDIMVKICSSRACSAMHQASVEKLGLFNISDKVLVSLDILLEFREFFKKGHPIGNVIRAKLLTLKAKCKESSVPSDGEMMYIKDLLYNGYYSFEMSTERNLDDVVCGICGVCPEICLGDGNEKNSCTNRQIHYTKDDEEPKDMVPLQEFLAKLRRRWIEKTVFTRAHDKFTVAIEELPPIIAPGLTSTAVNTEMKKKSDPALLHKLISDGKVDIDRLNQYNAKFINDTAMACGIVTSGKSKATVASKFLTLTESVRDAADLYLSLKHPPIVFINDTPCGFVRHLECRNPKVAEKLWGKNAGCFEKPAIGKEPKKIPPEYSDGSQQPSLKFLRGDDSASHAQVDTKETNSTSQQLKQDHFVLGDRFHSASDPHKSPLCQYHNIDLCIQAPTIKTSIQESQNHRKNIRRLRSSCMQSFEVHIVYNFLMDYYQNEEIVYRQKRTLEKSLVKEEKLIRDSNLRFIIR</sequence>
<reference evidence="3" key="1">
    <citation type="submission" date="2020-04" db="EMBL/GenBank/DDBJ databases">
        <authorList>
            <person name="Alioto T."/>
            <person name="Alioto T."/>
            <person name="Gomez Garrido J."/>
        </authorList>
    </citation>
    <scope>NUCLEOTIDE SEQUENCE</scope>
    <source>
        <strain evidence="3">A484AB</strain>
    </source>
</reference>
<dbReference type="PANTHER" id="PTHR17609:SF3">
    <property type="entry name" value="SAP DOMAIN-CONTAINING PROTEIN"/>
    <property type="match status" value="1"/>
</dbReference>
<dbReference type="InterPro" id="IPR039598">
    <property type="entry name" value="HMGXB3"/>
</dbReference>
<dbReference type="InterPro" id="IPR040648">
    <property type="entry name" value="HMGXB3_CxC4"/>
</dbReference>
<dbReference type="Pfam" id="PF18717">
    <property type="entry name" value="CxC4"/>
    <property type="match status" value="1"/>
</dbReference>
<name>A0A7D9J6W5_PARCT</name>
<dbReference type="OrthoDB" id="8948380at2759"/>
<evidence type="ECO:0000313" key="3">
    <source>
        <dbReference type="EMBL" id="CAB4023047.1"/>
    </source>
</evidence>
<comment type="caution">
    <text evidence="3">The sequence shown here is derived from an EMBL/GenBank/DDBJ whole genome shotgun (WGS) entry which is preliminary data.</text>
</comment>
<dbReference type="EMBL" id="CACRXK020012286">
    <property type="protein sequence ID" value="CAB4023047.1"/>
    <property type="molecule type" value="Genomic_DNA"/>
</dbReference>